<keyword evidence="4" id="KW-1185">Reference proteome</keyword>
<sequence>MTTIHAKLLYVRDLPIYRQEKPYQILSHLPNLGDIAPSNLVFEAVDETIQDVRLADRPFTLDDNGFCHVTAPTSFSDWDSRSKVEECYLPEVKSLLKRLVDGADEVEIFDWRERRRQMGTPATPSLDTSQTPRPPNMNDPADPLQPAKQAHVDQSPAGAIKRVKTVKGDRASSLLEGRLRIINLWRPTETVENWPLALCDGASITRDDLLETDLVRRDYVGSTMFAKYRPGYHWYYLSNQRPEEVCLIKNFDSDETVKAQCEYRLVAE</sequence>
<comment type="similarity">
    <text evidence="1">Belongs to the asaB hydroxylase/desaturase family.</text>
</comment>
<proteinExistence type="inferred from homology"/>
<dbReference type="KEGG" id="mtm:MYCTH_2123414"/>
<name>G2Q4N0_THET4</name>
<feature type="region of interest" description="Disordered" evidence="2">
    <location>
        <begin position="112"/>
        <end position="159"/>
    </location>
</feature>
<organism evidence="3 4">
    <name type="scientific">Thermothelomyces thermophilus (strain ATCC 42464 / BCRC 31852 / DSM 1799)</name>
    <name type="common">Sporotrichum thermophile</name>
    <dbReference type="NCBI Taxonomy" id="573729"/>
    <lineage>
        <taxon>Eukaryota</taxon>
        <taxon>Fungi</taxon>
        <taxon>Dikarya</taxon>
        <taxon>Ascomycota</taxon>
        <taxon>Pezizomycotina</taxon>
        <taxon>Sordariomycetes</taxon>
        <taxon>Sordariomycetidae</taxon>
        <taxon>Sordariales</taxon>
        <taxon>Chaetomiaceae</taxon>
        <taxon>Thermothelomyces</taxon>
    </lineage>
</organism>
<evidence type="ECO:0000256" key="2">
    <source>
        <dbReference type="SAM" id="MobiDB-lite"/>
    </source>
</evidence>
<dbReference type="OrthoDB" id="4569463at2759"/>
<accession>G2Q4N0</accession>
<dbReference type="RefSeq" id="XP_003659764.1">
    <property type="nucleotide sequence ID" value="XM_003659716.1"/>
</dbReference>
<dbReference type="EMBL" id="CP003002">
    <property type="protein sequence ID" value="AEO54519.1"/>
    <property type="molecule type" value="Genomic_DNA"/>
</dbReference>
<feature type="compositionally biased region" description="Polar residues" evidence="2">
    <location>
        <begin position="120"/>
        <end position="131"/>
    </location>
</feature>
<reference evidence="3 4" key="1">
    <citation type="journal article" date="2011" name="Nat. Biotechnol.">
        <title>Comparative genomic analysis of the thermophilic biomass-degrading fungi Myceliophthora thermophila and Thielavia terrestris.</title>
        <authorList>
            <person name="Berka R.M."/>
            <person name="Grigoriev I.V."/>
            <person name="Otillar R."/>
            <person name="Salamov A."/>
            <person name="Grimwood J."/>
            <person name="Reid I."/>
            <person name="Ishmael N."/>
            <person name="John T."/>
            <person name="Darmond C."/>
            <person name="Moisan M.-C."/>
            <person name="Henrissat B."/>
            <person name="Coutinho P.M."/>
            <person name="Lombard V."/>
            <person name="Natvig D.O."/>
            <person name="Lindquist E."/>
            <person name="Schmutz J."/>
            <person name="Lucas S."/>
            <person name="Harris P."/>
            <person name="Powlowski J."/>
            <person name="Bellemare A."/>
            <person name="Taylor D."/>
            <person name="Butler G."/>
            <person name="de Vries R.P."/>
            <person name="Allijn I.E."/>
            <person name="van den Brink J."/>
            <person name="Ushinsky S."/>
            <person name="Storms R."/>
            <person name="Powell A.J."/>
            <person name="Paulsen I.T."/>
            <person name="Elbourne L.D.H."/>
            <person name="Baker S.E."/>
            <person name="Magnuson J."/>
            <person name="LaBoissiere S."/>
            <person name="Clutterbuck A.J."/>
            <person name="Martinez D."/>
            <person name="Wogulis M."/>
            <person name="de Leon A.L."/>
            <person name="Rey M.W."/>
            <person name="Tsang A."/>
        </authorList>
    </citation>
    <scope>NUCLEOTIDE SEQUENCE [LARGE SCALE GENOMIC DNA]</scope>
    <source>
        <strain evidence="4">ATCC 42464 / BCRC 31852 / DSM 1799</strain>
    </source>
</reference>
<dbReference type="PANTHER" id="PTHR34598">
    <property type="entry name" value="BLL6449 PROTEIN"/>
    <property type="match status" value="1"/>
</dbReference>
<dbReference type="HOGENOM" id="CLU_042688_0_0_1"/>
<dbReference type="Proteomes" id="UP000007322">
    <property type="component" value="Chromosome 1"/>
</dbReference>
<dbReference type="OMA" id="QRRFRII"/>
<dbReference type="InParanoid" id="G2Q4N0"/>
<gene>
    <name evidence="3" type="ORF">MYCTH_2123414</name>
</gene>
<evidence type="ECO:0000256" key="1">
    <source>
        <dbReference type="ARBA" id="ARBA00023604"/>
    </source>
</evidence>
<dbReference type="eggNOG" id="ENOG502SPKX">
    <property type="taxonomic scope" value="Eukaryota"/>
</dbReference>
<protein>
    <submittedName>
        <fullName evidence="3">Uncharacterized protein</fullName>
    </submittedName>
</protein>
<dbReference type="InterPro" id="IPR044053">
    <property type="entry name" value="AsaB-like"/>
</dbReference>
<dbReference type="GO" id="GO:0016491">
    <property type="term" value="F:oxidoreductase activity"/>
    <property type="evidence" value="ECO:0007669"/>
    <property type="project" value="InterPro"/>
</dbReference>
<dbReference type="VEuPathDB" id="FungiDB:MYCTH_2123414"/>
<dbReference type="AlphaFoldDB" id="G2Q4N0"/>
<evidence type="ECO:0000313" key="4">
    <source>
        <dbReference type="Proteomes" id="UP000007322"/>
    </source>
</evidence>
<dbReference type="GeneID" id="11508961"/>
<dbReference type="NCBIfam" id="NF041278">
    <property type="entry name" value="CmcJ_NvfI_EfuI"/>
    <property type="match status" value="1"/>
</dbReference>
<evidence type="ECO:0000313" key="3">
    <source>
        <dbReference type="EMBL" id="AEO54519.1"/>
    </source>
</evidence>
<dbReference type="PANTHER" id="PTHR34598:SF3">
    <property type="entry name" value="OXIDOREDUCTASE AN1597"/>
    <property type="match status" value="1"/>
</dbReference>